<gene>
    <name evidence="11" type="primary">betA</name>
    <name evidence="11" type="ORF">DRB17_06260</name>
</gene>
<protein>
    <recommendedName>
        <fullName evidence="6 8">Choline dehydrogenase</fullName>
        <ecNumber evidence="6 8">1.1.99.1</ecNumber>
    </recommendedName>
</protein>
<dbReference type="Proteomes" id="UP000253941">
    <property type="component" value="Unassembled WGS sequence"/>
</dbReference>
<dbReference type="InterPro" id="IPR000172">
    <property type="entry name" value="GMC_OxRdtase_N"/>
</dbReference>
<evidence type="ECO:0000256" key="8">
    <source>
        <dbReference type="RuleBase" id="RU003969"/>
    </source>
</evidence>
<dbReference type="AlphaFoldDB" id="A0A369TBV4"/>
<dbReference type="Gene3D" id="3.50.50.60">
    <property type="entry name" value="FAD/NAD(P)-binding domain"/>
    <property type="match status" value="1"/>
</dbReference>
<evidence type="ECO:0000256" key="2">
    <source>
        <dbReference type="ARBA" id="ARBA00010790"/>
    </source>
</evidence>
<dbReference type="InterPro" id="IPR036188">
    <property type="entry name" value="FAD/NAD-bd_sf"/>
</dbReference>
<dbReference type="NCBIfam" id="TIGR01810">
    <property type="entry name" value="betA"/>
    <property type="match status" value="1"/>
</dbReference>
<dbReference type="InterPro" id="IPR007867">
    <property type="entry name" value="GMC_OxRtase_C"/>
</dbReference>
<dbReference type="GO" id="GO:0016020">
    <property type="term" value="C:membrane"/>
    <property type="evidence" value="ECO:0007669"/>
    <property type="project" value="TreeGrafter"/>
</dbReference>
<comment type="catalytic activity">
    <reaction evidence="8">
        <text>choline + A = betaine aldehyde + AH2</text>
        <dbReference type="Rhea" id="RHEA:17433"/>
        <dbReference type="ChEBI" id="CHEBI:13193"/>
        <dbReference type="ChEBI" id="CHEBI:15354"/>
        <dbReference type="ChEBI" id="CHEBI:15710"/>
        <dbReference type="ChEBI" id="CHEBI:17499"/>
        <dbReference type="EC" id="1.1.99.1"/>
    </reaction>
</comment>
<dbReference type="Gene3D" id="3.30.560.10">
    <property type="entry name" value="Glucose Oxidase, domain 3"/>
    <property type="match status" value="1"/>
</dbReference>
<proteinExistence type="inferred from homology"/>
<dbReference type="NCBIfam" id="NF002550">
    <property type="entry name" value="PRK02106.1"/>
    <property type="match status" value="1"/>
</dbReference>
<evidence type="ECO:0000259" key="9">
    <source>
        <dbReference type="PROSITE" id="PS00623"/>
    </source>
</evidence>
<dbReference type="PROSITE" id="PS00624">
    <property type="entry name" value="GMC_OXRED_2"/>
    <property type="match status" value="1"/>
</dbReference>
<comment type="cofactor">
    <cofactor evidence="1">
        <name>FAD</name>
        <dbReference type="ChEBI" id="CHEBI:57692"/>
    </cofactor>
</comment>
<dbReference type="UniPathway" id="UPA00529">
    <property type="reaction ID" value="UER00385"/>
</dbReference>
<evidence type="ECO:0000259" key="10">
    <source>
        <dbReference type="PROSITE" id="PS00624"/>
    </source>
</evidence>
<dbReference type="EC" id="1.1.99.1" evidence="6 8"/>
<dbReference type="EMBL" id="QPMH01000004">
    <property type="protein sequence ID" value="RDD62758.1"/>
    <property type="molecule type" value="Genomic_DNA"/>
</dbReference>
<evidence type="ECO:0000256" key="7">
    <source>
        <dbReference type="RuleBase" id="RU003968"/>
    </source>
</evidence>
<dbReference type="PROSITE" id="PS00623">
    <property type="entry name" value="GMC_OXRED_1"/>
    <property type="match status" value="1"/>
</dbReference>
<dbReference type="RefSeq" id="WP_114581333.1">
    <property type="nucleotide sequence ID" value="NZ_QPMH01000004.1"/>
</dbReference>
<keyword evidence="12" id="KW-1185">Reference proteome</keyword>
<dbReference type="Pfam" id="PF00732">
    <property type="entry name" value="GMC_oxred_N"/>
    <property type="match status" value="1"/>
</dbReference>
<dbReference type="SUPFAM" id="SSF54373">
    <property type="entry name" value="FAD-linked reductases, C-terminal domain"/>
    <property type="match status" value="1"/>
</dbReference>
<comment type="caution">
    <text evidence="11">The sequence shown here is derived from an EMBL/GenBank/DDBJ whole genome shotgun (WGS) entry which is preliminary data.</text>
</comment>
<evidence type="ECO:0000256" key="3">
    <source>
        <dbReference type="ARBA" id="ARBA00022630"/>
    </source>
</evidence>
<dbReference type="InterPro" id="IPR011533">
    <property type="entry name" value="BetA"/>
</dbReference>
<dbReference type="PANTHER" id="PTHR11552">
    <property type="entry name" value="GLUCOSE-METHANOL-CHOLINE GMC OXIDOREDUCTASE"/>
    <property type="match status" value="1"/>
</dbReference>
<comment type="pathway">
    <text evidence="8">Amine and polyamine biosynthesis; betaine biosynthesis via choline pathway; betaine aldehyde from choline (cytochrome c reductase route): step 1/1.</text>
</comment>
<accession>A0A369TBV4</accession>
<evidence type="ECO:0000256" key="1">
    <source>
        <dbReference type="ARBA" id="ARBA00001974"/>
    </source>
</evidence>
<evidence type="ECO:0000313" key="12">
    <source>
        <dbReference type="Proteomes" id="UP000253941"/>
    </source>
</evidence>
<dbReference type="InterPro" id="IPR012132">
    <property type="entry name" value="GMC_OxRdtase"/>
</dbReference>
<organism evidence="11 12">
    <name type="scientific">Ferruginivarius sediminum</name>
    <dbReference type="NCBI Taxonomy" id="2661937"/>
    <lineage>
        <taxon>Bacteria</taxon>
        <taxon>Pseudomonadati</taxon>
        <taxon>Pseudomonadota</taxon>
        <taxon>Alphaproteobacteria</taxon>
        <taxon>Rhodospirillales</taxon>
        <taxon>Rhodospirillaceae</taxon>
        <taxon>Ferruginivarius</taxon>
    </lineage>
</organism>
<feature type="domain" description="Glucose-methanol-choline oxidoreductase N-terminal" evidence="9">
    <location>
        <begin position="84"/>
        <end position="107"/>
    </location>
</feature>
<evidence type="ECO:0000256" key="6">
    <source>
        <dbReference type="NCBIfam" id="TIGR01810"/>
    </source>
</evidence>
<dbReference type="SUPFAM" id="SSF51905">
    <property type="entry name" value="FAD/NAD(P)-binding domain"/>
    <property type="match status" value="1"/>
</dbReference>
<evidence type="ECO:0000313" key="11">
    <source>
        <dbReference type="EMBL" id="RDD62758.1"/>
    </source>
</evidence>
<dbReference type="Pfam" id="PF05199">
    <property type="entry name" value="GMC_oxred_C"/>
    <property type="match status" value="1"/>
</dbReference>
<evidence type="ECO:0000256" key="4">
    <source>
        <dbReference type="ARBA" id="ARBA00022827"/>
    </source>
</evidence>
<dbReference type="GO" id="GO:0050660">
    <property type="term" value="F:flavin adenine dinucleotide binding"/>
    <property type="evidence" value="ECO:0007669"/>
    <property type="project" value="InterPro"/>
</dbReference>
<comment type="similarity">
    <text evidence="2 7">Belongs to the GMC oxidoreductase family.</text>
</comment>
<dbReference type="PIRSF" id="PIRSF000137">
    <property type="entry name" value="Alcohol_oxidase"/>
    <property type="match status" value="1"/>
</dbReference>
<feature type="domain" description="Glucose-methanol-choline oxidoreductase N-terminal" evidence="10">
    <location>
        <begin position="257"/>
        <end position="271"/>
    </location>
</feature>
<name>A0A369TBV4_9PROT</name>
<dbReference type="GO" id="GO:0019285">
    <property type="term" value="P:glycine betaine biosynthetic process from choline"/>
    <property type="evidence" value="ECO:0007669"/>
    <property type="project" value="UniProtKB-UniRule"/>
</dbReference>
<sequence length="553" mass="61461">MSEREVFDYVIVGAGSAGGVLAHRLSEDPDVSVLLLEAGPPDWSLFIHMPAAFAEPLKGTRFNWAFETEPEPYMDNRRMYCPRGRTLGGSSSINGMAYIRGHGRDYDRWARTNGMERWAYRHCLPYFKKAETHELGPDDYHGGDGPLHVTRGKCENPLFKAFIQAGQEAGYPYTPDMNGYKNEGFGPMDRTTRDGLRWSTANAYLRPASKRPNLTIRTRALTTRVAFEGTKATGVDYVRKGRETRVLAEREVILCAGAIQSPQLLQMSGVGPADLVQKLGVPVVADLPGVGENLQDHIEVYVQHKAKRPVSLYSATRYPRKAFVGLQWLLFRSGPGASSQFEAGGFIRSEAGVEHPNLQYHFLPVAVSYDGSEAAPYHGYQAHVGPMRPDARGHVRARSTDPRVPPEILFNYNMSERDRREMRDAVKLTREVMAQHAFDDLRGEEIAPGPDCKTDADIEAFVRRKSESAYHPSCTCAMGFDGMAVVDDTGRVHGVDKLRVVDASIMPTIVSGNLNAPTIMLAEKIADAIHGNEPLPPDDAPVWIHPEWQTQQR</sequence>
<keyword evidence="3 7" id="KW-0285">Flavoprotein</keyword>
<dbReference type="PANTHER" id="PTHR11552:SF147">
    <property type="entry name" value="CHOLINE DEHYDROGENASE, MITOCHONDRIAL"/>
    <property type="match status" value="1"/>
</dbReference>
<keyword evidence="4 7" id="KW-0274">FAD</keyword>
<evidence type="ECO:0000256" key="5">
    <source>
        <dbReference type="ARBA" id="ARBA00023002"/>
    </source>
</evidence>
<reference evidence="11 12" key="1">
    <citation type="submission" date="2018-07" db="EMBL/GenBank/DDBJ databases">
        <title>Venubactetium sediminum gen. nov., sp. nov., isolated from a marine solar saltern.</title>
        <authorList>
            <person name="Wang S."/>
        </authorList>
    </citation>
    <scope>NUCLEOTIDE SEQUENCE [LARGE SCALE GENOMIC DNA]</scope>
    <source>
        <strain evidence="11 12">WD2A32</strain>
    </source>
</reference>
<keyword evidence="5 11" id="KW-0560">Oxidoreductase</keyword>
<dbReference type="GO" id="GO:0008812">
    <property type="term" value="F:choline dehydrogenase activity"/>
    <property type="evidence" value="ECO:0007669"/>
    <property type="project" value="UniProtKB-UniRule"/>
</dbReference>